<dbReference type="InterPro" id="IPR027469">
    <property type="entry name" value="Cation_efflux_TMD_sf"/>
</dbReference>
<dbReference type="EMBL" id="VIBR01000006">
    <property type="protein sequence ID" value="KAA0114264.1"/>
    <property type="molecule type" value="Genomic_DNA"/>
</dbReference>
<feature type="transmembrane region" description="Helical" evidence="7">
    <location>
        <begin position="103"/>
        <end position="125"/>
    </location>
</feature>
<dbReference type="InterPro" id="IPR036837">
    <property type="entry name" value="Cation_efflux_CTD_sf"/>
</dbReference>
<dbReference type="NCBIfam" id="TIGR01297">
    <property type="entry name" value="CDF"/>
    <property type="match status" value="1"/>
</dbReference>
<dbReference type="Proteomes" id="UP000324105">
    <property type="component" value="Unassembled WGS sequence"/>
</dbReference>
<keyword evidence="3" id="KW-0813">Transport</keyword>
<keyword evidence="4 7" id="KW-0812">Transmembrane</keyword>
<dbReference type="SUPFAM" id="SSF161111">
    <property type="entry name" value="Cation efflux protein transmembrane domain-like"/>
    <property type="match status" value="1"/>
</dbReference>
<evidence type="ECO:0000259" key="9">
    <source>
        <dbReference type="Pfam" id="PF16916"/>
    </source>
</evidence>
<protein>
    <submittedName>
        <fullName evidence="10">Cation transporter</fullName>
    </submittedName>
</protein>
<dbReference type="InterPro" id="IPR050291">
    <property type="entry name" value="CDF_Transporter"/>
</dbReference>
<evidence type="ECO:0000313" key="11">
    <source>
        <dbReference type="Proteomes" id="UP000324105"/>
    </source>
</evidence>
<dbReference type="FunFam" id="1.20.1510.10:FF:000006">
    <property type="entry name" value="Divalent cation efflux transporter"/>
    <property type="match status" value="1"/>
</dbReference>
<feature type="transmembrane region" description="Helical" evidence="7">
    <location>
        <begin position="137"/>
        <end position="156"/>
    </location>
</feature>
<proteinExistence type="inferred from homology"/>
<dbReference type="PANTHER" id="PTHR43840">
    <property type="entry name" value="MITOCHONDRIAL METAL TRANSPORTER 1-RELATED"/>
    <property type="match status" value="1"/>
</dbReference>
<feature type="domain" description="Cation efflux protein cytoplasmic" evidence="9">
    <location>
        <begin position="233"/>
        <end position="307"/>
    </location>
</feature>
<dbReference type="Pfam" id="PF16916">
    <property type="entry name" value="ZT_dimer"/>
    <property type="match status" value="1"/>
</dbReference>
<sequence length="418" mass="47064">MTFFRKSLFHSAAPLERKAVMKNPSNNLKLAERGAILSIATYLILSAVKIIAGSTLQSSSLTADGFNNVSDIVANIAVLIGLRMARKPADRDHRFGHWKIEDLASLITSFIMFFVGFDVLIETIQKIISNQETKLDPVGAVVGIISAIVMLGVYFYNKTLAKKAHSKALDAAAKDNLSDAVTSIGTSVAIIASAFNFPIVDKLAAIIITFFILKTAYDIFMESSFSLSDGFDESLLQDYKQAILEIPKITQVKSQRGRTYGSNIYLDIILEMNPDLSVFESHEIADQVEEMLMERFGVFDIDIHIEPAPIPEDERLENLYPNLLMREQLVEQGSQLDTLLSAEFLYISQDGRQLNKAEFQTERASKTPIKNFELLSVSQKTKLIRYEMDGVIHTSLWRRHEVWQNIFHQETRKNQSDD</sequence>
<accession>A0A5A7ZAN4</accession>
<comment type="subcellular location">
    <subcellularLocation>
        <location evidence="1">Membrane</location>
        <topology evidence="1">Multi-pass membrane protein</topology>
    </subcellularLocation>
</comment>
<dbReference type="AlphaFoldDB" id="A0A5A7ZAN4"/>
<comment type="caution">
    <text evidence="10">The sequence shown here is derived from an EMBL/GenBank/DDBJ whole genome shotgun (WGS) entry which is preliminary data.</text>
</comment>
<evidence type="ECO:0000256" key="4">
    <source>
        <dbReference type="ARBA" id="ARBA00022692"/>
    </source>
</evidence>
<dbReference type="PANTHER" id="PTHR43840:SF50">
    <property type="entry name" value="MANGANESE EFFLUX SYSTEM PROTEIN MNES"/>
    <property type="match status" value="1"/>
</dbReference>
<evidence type="ECO:0000256" key="2">
    <source>
        <dbReference type="ARBA" id="ARBA00008114"/>
    </source>
</evidence>
<dbReference type="Gene3D" id="3.30.70.1350">
    <property type="entry name" value="Cation efflux protein, cytoplasmic domain"/>
    <property type="match status" value="1"/>
</dbReference>
<dbReference type="Gene3D" id="1.20.1510.10">
    <property type="entry name" value="Cation efflux protein transmembrane domain"/>
    <property type="match status" value="1"/>
</dbReference>
<evidence type="ECO:0000313" key="10">
    <source>
        <dbReference type="EMBL" id="KAA0114264.1"/>
    </source>
</evidence>
<keyword evidence="6 7" id="KW-0472">Membrane</keyword>
<feature type="transmembrane region" description="Helical" evidence="7">
    <location>
        <begin position="34"/>
        <end position="53"/>
    </location>
</feature>
<evidence type="ECO:0000256" key="5">
    <source>
        <dbReference type="ARBA" id="ARBA00022989"/>
    </source>
</evidence>
<keyword evidence="5 7" id="KW-1133">Transmembrane helix</keyword>
<organism evidence="10 11">
    <name type="scientific">Streptococcus sanguinis</name>
    <dbReference type="NCBI Taxonomy" id="1305"/>
    <lineage>
        <taxon>Bacteria</taxon>
        <taxon>Bacillati</taxon>
        <taxon>Bacillota</taxon>
        <taxon>Bacilli</taxon>
        <taxon>Lactobacillales</taxon>
        <taxon>Streptococcaceae</taxon>
        <taxon>Streptococcus</taxon>
    </lineage>
</organism>
<dbReference type="InterPro" id="IPR027470">
    <property type="entry name" value="Cation_efflux_CTD"/>
</dbReference>
<evidence type="ECO:0000256" key="3">
    <source>
        <dbReference type="ARBA" id="ARBA00022448"/>
    </source>
</evidence>
<dbReference type="InterPro" id="IPR002524">
    <property type="entry name" value="Cation_efflux"/>
</dbReference>
<reference evidence="10 11" key="1">
    <citation type="submission" date="2019-06" db="EMBL/GenBank/DDBJ databases">
        <title>Genome sequence and analysis of a MDR-Streptococcus sanguis isolated from throat swab of children with scarlet fever from Hangzhou,China.</title>
        <authorList>
            <person name="Huang Y."/>
            <person name="Xie L."/>
            <person name="Liu W."/>
        </authorList>
    </citation>
    <scope>NUCLEOTIDE SEQUENCE [LARGE SCALE GENOMIC DNA]</scope>
    <source>
        <strain evidence="10 11">S28</strain>
    </source>
</reference>
<evidence type="ECO:0000256" key="6">
    <source>
        <dbReference type="ARBA" id="ARBA00023136"/>
    </source>
</evidence>
<dbReference type="GO" id="GO:0008324">
    <property type="term" value="F:monoatomic cation transmembrane transporter activity"/>
    <property type="evidence" value="ECO:0007669"/>
    <property type="project" value="InterPro"/>
</dbReference>
<feature type="transmembrane region" description="Helical" evidence="7">
    <location>
        <begin position="65"/>
        <end position="82"/>
    </location>
</feature>
<evidence type="ECO:0000256" key="1">
    <source>
        <dbReference type="ARBA" id="ARBA00004141"/>
    </source>
</evidence>
<dbReference type="GO" id="GO:0016020">
    <property type="term" value="C:membrane"/>
    <property type="evidence" value="ECO:0007669"/>
    <property type="project" value="UniProtKB-SubCell"/>
</dbReference>
<comment type="similarity">
    <text evidence="2">Belongs to the cation diffusion facilitator (CDF) transporter (TC 2.A.4) family.</text>
</comment>
<evidence type="ECO:0000256" key="7">
    <source>
        <dbReference type="SAM" id="Phobius"/>
    </source>
</evidence>
<dbReference type="Pfam" id="PF01545">
    <property type="entry name" value="Cation_efflux"/>
    <property type="match status" value="1"/>
</dbReference>
<evidence type="ECO:0000259" key="8">
    <source>
        <dbReference type="Pfam" id="PF01545"/>
    </source>
</evidence>
<feature type="domain" description="Cation efflux protein transmembrane" evidence="8">
    <location>
        <begin position="36"/>
        <end position="227"/>
    </location>
</feature>
<gene>
    <name evidence="10" type="ORF">FKX92_11315</name>
</gene>
<dbReference type="SUPFAM" id="SSF160240">
    <property type="entry name" value="Cation efflux protein cytoplasmic domain-like"/>
    <property type="match status" value="1"/>
</dbReference>
<name>A0A5A7ZAN4_STRSA</name>
<dbReference type="InterPro" id="IPR058533">
    <property type="entry name" value="Cation_efflux_TM"/>
</dbReference>